<comment type="caution">
    <text evidence="2">The sequence shown here is derived from an EMBL/GenBank/DDBJ whole genome shotgun (WGS) entry which is preliminary data.</text>
</comment>
<evidence type="ECO:0000313" key="2">
    <source>
        <dbReference type="EMBL" id="MBP3967317.1"/>
    </source>
</evidence>
<gene>
    <name evidence="2" type="ORF">I8J30_32100</name>
</gene>
<organism evidence="2 3">
    <name type="scientific">Paenibacillus lignilyticus</name>
    <dbReference type="NCBI Taxonomy" id="1172615"/>
    <lineage>
        <taxon>Bacteria</taxon>
        <taxon>Bacillati</taxon>
        <taxon>Bacillota</taxon>
        <taxon>Bacilli</taxon>
        <taxon>Bacillales</taxon>
        <taxon>Paenibacillaceae</taxon>
        <taxon>Paenibacillus</taxon>
    </lineage>
</organism>
<accession>A0ABS5CN90</accession>
<keyword evidence="3" id="KW-1185">Reference proteome</keyword>
<evidence type="ECO:0000259" key="1">
    <source>
        <dbReference type="Pfam" id="PF16289"/>
    </source>
</evidence>
<protein>
    <submittedName>
        <fullName evidence="2">DUF4935 domain-containing protein</fullName>
    </submittedName>
</protein>
<dbReference type="Pfam" id="PF16289">
    <property type="entry name" value="PIN_12"/>
    <property type="match status" value="1"/>
</dbReference>
<dbReference type="EMBL" id="JAGKSP010000038">
    <property type="protein sequence ID" value="MBP3967317.1"/>
    <property type="molecule type" value="Genomic_DNA"/>
</dbReference>
<dbReference type="Proteomes" id="UP000673394">
    <property type="component" value="Unassembled WGS sequence"/>
</dbReference>
<feature type="domain" description="DUF4935" evidence="1">
    <location>
        <begin position="3"/>
        <end position="170"/>
    </location>
</feature>
<reference evidence="2 3" key="1">
    <citation type="submission" date="2021-04" db="EMBL/GenBank/DDBJ databases">
        <title>Paenibacillus sp. DLE-14 whole genome sequence.</title>
        <authorList>
            <person name="Ham Y.J."/>
        </authorList>
    </citation>
    <scope>NUCLEOTIDE SEQUENCE [LARGE SCALE GENOMIC DNA]</scope>
    <source>
        <strain evidence="2 3">DLE-14</strain>
    </source>
</reference>
<evidence type="ECO:0000313" key="3">
    <source>
        <dbReference type="Proteomes" id="UP000673394"/>
    </source>
</evidence>
<dbReference type="RefSeq" id="WP_210664418.1">
    <property type="nucleotide sequence ID" value="NZ_JAGKSP010000038.1"/>
</dbReference>
<dbReference type="InterPro" id="IPR032557">
    <property type="entry name" value="DUF4935"/>
</dbReference>
<proteinExistence type="predicted"/>
<name>A0ABS5CN90_9BACL</name>
<sequence>MIVYVESNFILELVLAQEESTSAEQILGLAEERKIKLLLPSFSIMEPFWTIQGRGKQRKSIQQSLNRELEQLQRSMYNQELVSVFQPLTKTIIDVEIKEMDMLEKTLSRLLKIGITIDVSSSIFDDSIRYQEELGLSPPDAIIYSSIITNVKQQTGDEAKVFVSRNWKDFDQEEIVEELQSFHCKFFSNFRSALGYIHSRL</sequence>